<evidence type="ECO:0000313" key="3">
    <source>
        <dbReference type="EMBL" id="MVZ99213.1"/>
    </source>
</evidence>
<feature type="region of interest" description="Disordered" evidence="1">
    <location>
        <begin position="1"/>
        <end position="23"/>
    </location>
</feature>
<feature type="domain" description="DUF4132" evidence="2">
    <location>
        <begin position="26"/>
        <end position="171"/>
    </location>
</feature>
<dbReference type="Pfam" id="PF13569">
    <property type="entry name" value="DUF4132"/>
    <property type="match status" value="1"/>
</dbReference>
<dbReference type="RefSeq" id="WP_151590802.1">
    <property type="nucleotide sequence ID" value="NZ_WBMS02000002.1"/>
</dbReference>
<dbReference type="AlphaFoldDB" id="A0A6I4M4H7"/>
<name>A0A6I4M4H7_9ACTN</name>
<keyword evidence="4" id="KW-1185">Reference proteome</keyword>
<organism evidence="3 4">
    <name type="scientific">Actinomadura physcomitrii</name>
    <dbReference type="NCBI Taxonomy" id="2650748"/>
    <lineage>
        <taxon>Bacteria</taxon>
        <taxon>Bacillati</taxon>
        <taxon>Actinomycetota</taxon>
        <taxon>Actinomycetes</taxon>
        <taxon>Streptosporangiales</taxon>
        <taxon>Thermomonosporaceae</taxon>
        <taxon>Actinomadura</taxon>
    </lineage>
</organism>
<comment type="caution">
    <text evidence="3">The sequence shown here is derived from an EMBL/GenBank/DDBJ whole genome shotgun (WGS) entry which is preliminary data.</text>
</comment>
<dbReference type="Proteomes" id="UP000462055">
    <property type="component" value="Unassembled WGS sequence"/>
</dbReference>
<dbReference type="InterPro" id="IPR025406">
    <property type="entry name" value="DUF4132"/>
</dbReference>
<dbReference type="EMBL" id="WBMS02000002">
    <property type="protein sequence ID" value="MVZ99213.1"/>
    <property type="molecule type" value="Genomic_DNA"/>
</dbReference>
<evidence type="ECO:0000313" key="4">
    <source>
        <dbReference type="Proteomes" id="UP000462055"/>
    </source>
</evidence>
<gene>
    <name evidence="3" type="ORF">F8568_002185</name>
</gene>
<evidence type="ECO:0000256" key="1">
    <source>
        <dbReference type="SAM" id="MobiDB-lite"/>
    </source>
</evidence>
<proteinExistence type="predicted"/>
<accession>A0A6I4M4H7</accession>
<evidence type="ECO:0000259" key="2">
    <source>
        <dbReference type="Pfam" id="PF13569"/>
    </source>
</evidence>
<reference evidence="3" key="1">
    <citation type="submission" date="2019-12" db="EMBL/GenBank/DDBJ databases">
        <title>Actinomadura physcomitrii sp. nov., a novel actinomycete isolated from moss [Physcomitrium sphaericum (Ludw) Fuernr].</title>
        <authorList>
            <person name="Zhuang X."/>
        </authorList>
    </citation>
    <scope>NUCLEOTIDE SEQUENCE [LARGE SCALE GENOMIC DNA]</scope>
    <source>
        <strain evidence="3">LD22</strain>
    </source>
</reference>
<protein>
    <submittedName>
        <fullName evidence="3">DUF4132 domain-containing protein</fullName>
    </submittedName>
</protein>
<sequence>MRTSWRSRGPGRPGGRGTAGRPPAIAGLQLRRLELAMTTGRRWTPGEFTAYFVRHPLVWHIARRLVWLAEHDGTATAFRLAEDRTWADATDTAVAPAAGTAVGVAHPLHLGDALDGWSGIFADYEITQPFPQLARVVHALTAEQMAGGRLARFEQATVRFGNVLGLERRGWYRGPIDSDGGIDCMVRPVADRRYVVVTLAPGLYAGDVRASGDQTFEADWIGADPAPDRFSHLDPKPYRSGGLDPVTASELIADLEEAVSR</sequence>